<dbReference type="SUPFAM" id="SSF116726">
    <property type="entry name" value="TrkA C-terminal domain-like"/>
    <property type="match status" value="2"/>
</dbReference>
<feature type="domain" description="RCK C-terminal" evidence="8">
    <location>
        <begin position="231"/>
        <end position="322"/>
    </location>
</feature>
<organism evidence="9">
    <name type="scientific">gut metagenome</name>
    <dbReference type="NCBI Taxonomy" id="749906"/>
    <lineage>
        <taxon>unclassified sequences</taxon>
        <taxon>metagenomes</taxon>
        <taxon>organismal metagenomes</taxon>
    </lineage>
</organism>
<dbReference type="AlphaFoldDB" id="J9G6E7"/>
<proteinExistence type="predicted"/>
<dbReference type="PROSITE" id="PS51202">
    <property type="entry name" value="RCK_C"/>
    <property type="match status" value="2"/>
</dbReference>
<dbReference type="GO" id="GO:0006813">
    <property type="term" value="P:potassium ion transport"/>
    <property type="evidence" value="ECO:0007669"/>
    <property type="project" value="InterPro"/>
</dbReference>
<evidence type="ECO:0000256" key="6">
    <source>
        <dbReference type="ARBA" id="ARBA00023136"/>
    </source>
</evidence>
<keyword evidence="6 7" id="KW-0472">Membrane</keyword>
<feature type="transmembrane region" description="Helical" evidence="7">
    <location>
        <begin position="461"/>
        <end position="479"/>
    </location>
</feature>
<dbReference type="InterPro" id="IPR006037">
    <property type="entry name" value="RCK_C"/>
</dbReference>
<feature type="transmembrane region" description="Helical" evidence="7">
    <location>
        <begin position="40"/>
        <end position="57"/>
    </location>
</feature>
<accession>J9G6E7</accession>
<evidence type="ECO:0000256" key="1">
    <source>
        <dbReference type="ARBA" id="ARBA00004141"/>
    </source>
</evidence>
<evidence type="ECO:0000256" key="5">
    <source>
        <dbReference type="ARBA" id="ARBA00022989"/>
    </source>
</evidence>
<feature type="domain" description="RCK C-terminal" evidence="8">
    <location>
        <begin position="331"/>
        <end position="415"/>
    </location>
</feature>
<dbReference type="PANTHER" id="PTHR43652">
    <property type="entry name" value="BASIC AMINO ACID ANTIPORTER YFCC-RELATED"/>
    <property type="match status" value="1"/>
</dbReference>
<keyword evidence="5 7" id="KW-1133">Transmembrane helix</keyword>
<evidence type="ECO:0000259" key="8">
    <source>
        <dbReference type="PROSITE" id="PS51202"/>
    </source>
</evidence>
<dbReference type="Pfam" id="PF02080">
    <property type="entry name" value="TrkA_C"/>
    <property type="match status" value="2"/>
</dbReference>
<comment type="subcellular location">
    <subcellularLocation>
        <location evidence="1">Membrane</location>
        <topology evidence="1">Multi-pass membrane protein</topology>
    </subcellularLocation>
</comment>
<keyword evidence="2" id="KW-0813">Transport</keyword>
<dbReference type="InterPro" id="IPR004680">
    <property type="entry name" value="Cit_transptr-like_dom"/>
</dbReference>
<evidence type="ECO:0000256" key="7">
    <source>
        <dbReference type="SAM" id="Phobius"/>
    </source>
</evidence>
<comment type="caution">
    <text evidence="9">The sequence shown here is derived from an EMBL/GenBank/DDBJ whole genome shotgun (WGS) entry which is preliminary data.</text>
</comment>
<feature type="transmembrane region" description="Helical" evidence="7">
    <location>
        <begin position="69"/>
        <end position="88"/>
    </location>
</feature>
<gene>
    <name evidence="9" type="ORF">EVA_09445</name>
</gene>
<dbReference type="InterPro" id="IPR051679">
    <property type="entry name" value="DASS-Related_Transporters"/>
</dbReference>
<protein>
    <submittedName>
        <fullName evidence="9">Transport protein</fullName>
    </submittedName>
</protein>
<dbReference type="PANTHER" id="PTHR43652:SF1">
    <property type="entry name" value="RESPONSE REGULATOR"/>
    <property type="match status" value="1"/>
</dbReference>
<name>J9G6E7_9ZZZZ</name>
<sequence length="631" mass="68112">MEIINQLAEFLASPTGQVAIVITVFALTIVAFIADKVRSDIVALSSMALLLVTNVLTPSEALAGFSNSAVVMMIGLFIVGGAVFQTGLAKIISGRLLKLAGTSEVKLFFLVMLVTSVVAAFVSNTGTVALLLPIILAMAKSAGTSPSKLMMPLAFASSMGGILTLIGTPPNLIVDGYLRDNNKPGFAFFDFLPIGIICLGVGLLLLYPLCHFFLSKKTKDNVEPGEEDSLASLLHEYHINDLVFRLQAKEGTSALEGRTVGELDIRRTYGVTILEIRRANRSLFSPNIQETVNIETLFQTGDTLYILGERDKVNAFAEAYSLAVFEDEERDGKGKLDFYEIGLAEVLISPDSAMINRTLRNANFKERFGVNVLAVKRQGKYMFHHFLDTEIKNGDMFLVHGEWKGIESMAKKNREWIVIGSPTKDAESVALDHKAPLAAFIMVTMVLCMIFADQIGIKPVATVIIAGLLMVLTRCVRSVDAAYKMIGWESIVLIAAMMPMSTALSKTGISAWIAHTLVENLHVYGPIAAMAGVYLVTSVLSTFISNSATAILVAPIAWAAAEQLGVSPTPFMMAAAVAASACFATPICTPPNAMVMNAGHYNFMDYVKVGVPLQIIMGIVAILTIPLFFPF</sequence>
<keyword evidence="4" id="KW-0677">Repeat</keyword>
<evidence type="ECO:0000256" key="3">
    <source>
        <dbReference type="ARBA" id="ARBA00022692"/>
    </source>
</evidence>
<dbReference type="Gene3D" id="3.30.70.1450">
    <property type="entry name" value="Regulator of K+ conductance, C-terminal domain"/>
    <property type="match status" value="2"/>
</dbReference>
<evidence type="ECO:0000256" key="2">
    <source>
        <dbReference type="ARBA" id="ARBA00022448"/>
    </source>
</evidence>
<dbReference type="GO" id="GO:0008324">
    <property type="term" value="F:monoatomic cation transmembrane transporter activity"/>
    <property type="evidence" value="ECO:0007669"/>
    <property type="project" value="InterPro"/>
</dbReference>
<feature type="transmembrane region" description="Helical" evidence="7">
    <location>
        <begin position="491"/>
        <end position="513"/>
    </location>
</feature>
<reference evidence="9" key="1">
    <citation type="journal article" date="2012" name="PLoS ONE">
        <title>Gene sets for utilization of primary and secondary nutrition supplies in the distal gut of endangered iberian lynx.</title>
        <authorList>
            <person name="Alcaide M."/>
            <person name="Messina E."/>
            <person name="Richter M."/>
            <person name="Bargiela R."/>
            <person name="Peplies J."/>
            <person name="Huws S.A."/>
            <person name="Newbold C.J."/>
            <person name="Golyshin P.N."/>
            <person name="Simon M.A."/>
            <person name="Lopez G."/>
            <person name="Yakimov M.M."/>
            <person name="Ferrer M."/>
        </authorList>
    </citation>
    <scope>NUCLEOTIDE SEQUENCE</scope>
</reference>
<dbReference type="GO" id="GO:0005886">
    <property type="term" value="C:plasma membrane"/>
    <property type="evidence" value="ECO:0007669"/>
    <property type="project" value="TreeGrafter"/>
</dbReference>
<feature type="transmembrane region" description="Helical" evidence="7">
    <location>
        <begin position="609"/>
        <end position="629"/>
    </location>
</feature>
<dbReference type="InterPro" id="IPR036721">
    <property type="entry name" value="RCK_C_sf"/>
</dbReference>
<evidence type="ECO:0000313" key="9">
    <source>
        <dbReference type="EMBL" id="EJX02454.1"/>
    </source>
</evidence>
<feature type="transmembrane region" description="Helical" evidence="7">
    <location>
        <begin position="149"/>
        <end position="166"/>
    </location>
</feature>
<feature type="transmembrane region" description="Helical" evidence="7">
    <location>
        <begin position="571"/>
        <end position="589"/>
    </location>
</feature>
<evidence type="ECO:0000256" key="4">
    <source>
        <dbReference type="ARBA" id="ARBA00022737"/>
    </source>
</evidence>
<feature type="transmembrane region" description="Helical" evidence="7">
    <location>
        <begin position="12"/>
        <end position="34"/>
    </location>
</feature>
<feature type="transmembrane region" description="Helical" evidence="7">
    <location>
        <begin position="108"/>
        <end position="137"/>
    </location>
</feature>
<dbReference type="Pfam" id="PF03600">
    <property type="entry name" value="CitMHS"/>
    <property type="match status" value="1"/>
</dbReference>
<feature type="transmembrane region" description="Helical" evidence="7">
    <location>
        <begin position="186"/>
        <end position="209"/>
    </location>
</feature>
<dbReference type="EMBL" id="AMCI01002543">
    <property type="protein sequence ID" value="EJX02454.1"/>
    <property type="molecule type" value="Genomic_DNA"/>
</dbReference>
<feature type="transmembrane region" description="Helical" evidence="7">
    <location>
        <begin position="533"/>
        <end position="559"/>
    </location>
</feature>
<keyword evidence="3 7" id="KW-0812">Transmembrane</keyword>